<reference evidence="2 3" key="1">
    <citation type="submission" date="2016-05" db="EMBL/GenBank/DDBJ databases">
        <authorList>
            <person name="Lavstsen T."/>
            <person name="Jespersen J.S."/>
        </authorList>
    </citation>
    <scope>NUCLEOTIDE SEQUENCE [LARGE SCALE GENOMIC DNA]</scope>
    <source>
        <strain evidence="2 3">KCJ1736</strain>
    </source>
</reference>
<dbReference type="PANTHER" id="PTHR42695:SF5">
    <property type="entry name" value="GLUTAMINE AMIDOTRANSFERASE YLR126C-RELATED"/>
    <property type="match status" value="1"/>
</dbReference>
<dbReference type="PANTHER" id="PTHR42695">
    <property type="entry name" value="GLUTAMINE AMIDOTRANSFERASE YLR126C-RELATED"/>
    <property type="match status" value="1"/>
</dbReference>
<feature type="domain" description="Glutamine amidotransferase" evidence="1">
    <location>
        <begin position="55"/>
        <end position="188"/>
    </location>
</feature>
<dbReference type="EMBL" id="LXPS01000040">
    <property type="protein sequence ID" value="OAE36774.1"/>
    <property type="molecule type" value="Genomic_DNA"/>
</dbReference>
<proteinExistence type="predicted"/>
<dbReference type="Gene3D" id="3.40.50.880">
    <property type="match status" value="1"/>
</dbReference>
<dbReference type="GO" id="GO:0005829">
    <property type="term" value="C:cytosol"/>
    <property type="evidence" value="ECO:0007669"/>
    <property type="project" value="TreeGrafter"/>
</dbReference>
<dbReference type="InterPro" id="IPR017926">
    <property type="entry name" value="GATASE"/>
</dbReference>
<accession>A0A176WWJ6</accession>
<gene>
    <name evidence="2" type="ORF">A7J57_10950</name>
</gene>
<evidence type="ECO:0000313" key="3">
    <source>
        <dbReference type="Proteomes" id="UP000077098"/>
    </source>
</evidence>
<dbReference type="SUPFAM" id="SSF52317">
    <property type="entry name" value="Class I glutamine amidotransferase-like"/>
    <property type="match status" value="1"/>
</dbReference>
<sequence length="243" mass="27591">MLFDPSRQQKQQPSLLIVLHQERSTPGRVGQMLVEKGYRLDIRRPALGDDLPPTLAHHAGAIIFGGPMSANDPHDYIKAEIDWLKVPLKEDKPFLGICLGAQMLSKHLGGKVEADREGKVEIGWYPLHATEHGRLLMQHWPKMVYHFHKEGFELPRGAELLASGETYPNQAYRYGKNAWGLQFHAELTRAMMHSWVVRGAQRFGMPNAQVGSQHLEGRMLFDTPLRAWLGNFLDLVFEGKAQR</sequence>
<dbReference type="AlphaFoldDB" id="A0A176WWJ6"/>
<organism evidence="2 3">
    <name type="scientific">Agrobacterium tumefaciens</name>
    <dbReference type="NCBI Taxonomy" id="358"/>
    <lineage>
        <taxon>Bacteria</taxon>
        <taxon>Pseudomonadati</taxon>
        <taxon>Pseudomonadota</taxon>
        <taxon>Alphaproteobacteria</taxon>
        <taxon>Hyphomicrobiales</taxon>
        <taxon>Rhizobiaceae</taxon>
        <taxon>Rhizobium/Agrobacterium group</taxon>
        <taxon>Agrobacterium</taxon>
        <taxon>Agrobacterium tumefaciens complex</taxon>
    </lineage>
</organism>
<evidence type="ECO:0000313" key="2">
    <source>
        <dbReference type="EMBL" id="OAE36774.1"/>
    </source>
</evidence>
<dbReference type="FunFam" id="3.40.50.880:FF:000033">
    <property type="entry name" value="Glutamine amidotransferase class-I"/>
    <property type="match status" value="1"/>
</dbReference>
<dbReference type="RefSeq" id="WP_063951409.1">
    <property type="nucleotide sequence ID" value="NZ_LXPS01000040.1"/>
</dbReference>
<dbReference type="InterPro" id="IPR044992">
    <property type="entry name" value="ChyE-like"/>
</dbReference>
<dbReference type="Proteomes" id="UP000077098">
    <property type="component" value="Unassembled WGS sequence"/>
</dbReference>
<dbReference type="PROSITE" id="PS51273">
    <property type="entry name" value="GATASE_TYPE_1"/>
    <property type="match status" value="1"/>
</dbReference>
<dbReference type="CDD" id="cd01741">
    <property type="entry name" value="GATase1_1"/>
    <property type="match status" value="1"/>
</dbReference>
<name>A0A176WWJ6_AGRTU</name>
<dbReference type="NCBIfam" id="NF005072">
    <property type="entry name" value="PRK06490.1"/>
    <property type="match status" value="1"/>
</dbReference>
<evidence type="ECO:0000259" key="1">
    <source>
        <dbReference type="Pfam" id="PF00117"/>
    </source>
</evidence>
<dbReference type="InterPro" id="IPR029062">
    <property type="entry name" value="Class_I_gatase-like"/>
</dbReference>
<protein>
    <submittedName>
        <fullName evidence="2">GMP synthase</fullName>
    </submittedName>
</protein>
<dbReference type="Pfam" id="PF00117">
    <property type="entry name" value="GATase"/>
    <property type="match status" value="1"/>
</dbReference>
<comment type="caution">
    <text evidence="2">The sequence shown here is derived from an EMBL/GenBank/DDBJ whole genome shotgun (WGS) entry which is preliminary data.</text>
</comment>